<reference evidence="1" key="2">
    <citation type="journal article" date="2014" name="ISME J.">
        <title>Microbial stratification in low pH oxic and suboxic macroscopic growths along an acid mine drainage.</title>
        <authorList>
            <person name="Mendez-Garcia C."/>
            <person name="Mesa V."/>
            <person name="Sprenger R.R."/>
            <person name="Richter M."/>
            <person name="Diez M.S."/>
            <person name="Solano J."/>
            <person name="Bargiela R."/>
            <person name="Golyshina O.V."/>
            <person name="Manteca A."/>
            <person name="Ramos J.L."/>
            <person name="Gallego J.R."/>
            <person name="Llorente I."/>
            <person name="Martins Dos Santos V.A."/>
            <person name="Jensen O.N."/>
            <person name="Pelaez A.I."/>
            <person name="Sanchez J."/>
            <person name="Ferrer M."/>
        </authorList>
    </citation>
    <scope>NUCLEOTIDE SEQUENCE</scope>
</reference>
<feature type="non-terminal residue" evidence="1">
    <location>
        <position position="84"/>
    </location>
</feature>
<protein>
    <submittedName>
        <fullName evidence="1">Uncharacterized protein</fullName>
    </submittedName>
</protein>
<dbReference type="EMBL" id="AUZY01005408">
    <property type="protein sequence ID" value="EQD59173.1"/>
    <property type="molecule type" value="Genomic_DNA"/>
</dbReference>
<organism evidence="1">
    <name type="scientific">mine drainage metagenome</name>
    <dbReference type="NCBI Taxonomy" id="410659"/>
    <lineage>
        <taxon>unclassified sequences</taxon>
        <taxon>metagenomes</taxon>
        <taxon>ecological metagenomes</taxon>
    </lineage>
</organism>
<reference evidence="1" key="1">
    <citation type="submission" date="2013-08" db="EMBL/GenBank/DDBJ databases">
        <authorList>
            <person name="Mendez C."/>
            <person name="Richter M."/>
            <person name="Ferrer M."/>
            <person name="Sanchez J."/>
        </authorList>
    </citation>
    <scope>NUCLEOTIDE SEQUENCE</scope>
</reference>
<gene>
    <name evidence="1" type="ORF">B1B_08322</name>
</gene>
<accession>T1ARK6</accession>
<comment type="caution">
    <text evidence="1">The sequence shown here is derived from an EMBL/GenBank/DDBJ whole genome shotgun (WGS) entry which is preliminary data.</text>
</comment>
<dbReference type="AlphaFoldDB" id="T1ARK6"/>
<proteinExistence type="predicted"/>
<sequence>MMCPFCDAVGERRALHGHMLSEHRERLITRSEAGRTFLEVNCPICPEGISKEVNPRGRDPEFAEKFADEIRMVGFDLLLYHWET</sequence>
<name>T1ARK6_9ZZZZ</name>
<evidence type="ECO:0000313" key="1">
    <source>
        <dbReference type="EMBL" id="EQD59173.1"/>
    </source>
</evidence>